<keyword evidence="2" id="KW-1185">Reference proteome</keyword>
<dbReference type="EMBL" id="CM046395">
    <property type="protein sequence ID" value="KAI8540667.1"/>
    <property type="molecule type" value="Genomic_DNA"/>
</dbReference>
<reference evidence="1" key="1">
    <citation type="submission" date="2022-02" db="EMBL/GenBank/DDBJ databases">
        <title>Plant Genome Project.</title>
        <authorList>
            <person name="Zhang R.-G."/>
        </authorList>
    </citation>
    <scope>NUCLEOTIDE SEQUENCE</scope>
    <source>
        <strain evidence="1">AT1</strain>
    </source>
</reference>
<sequence length="1280" mass="144134">MSKVQKSSLYVAVFYSPIYIYYIYVLSFGLCFHDFLLIRKAKKHNTTLGGLDDTRQSMEDSTKSRSTETAPSDDSDNTQESPNVELQESPSMIHTSNNTEMVSPEISPGDEIGAAIERILMTLYKLVHKGDWERVKYYLEIHPDGLTSEISSNGETVLHLAVLGGHVNIVEELVHMMSAKDLEIQNKTGETSLSFAAAGGITKVAKPLVRKNHDLLGMKNFTGNIPVVVAAQFCNVDMVHYLYWATQEEDLDPERSDQGGKLLTTCIVAQIYDVALDLVWRFPGLAIEGETLHKLATRQSAFASGTQLVFWKQWIYSCIPVHSPRPRVSNIHWDIEADQGRPGSRQNIITQAPCIKHIHDIKVKHGQVDELLGSISYEISTLTHPEIHRSKLFPAVFDAVKHRNSEIVERSLKVYPDLVWILDEEDRNLFLFAVLHREEKVFCLLHEMGPRMNLIATSLDRNRNTILHHAAMLSPSSHLDHISGAALQMQRELQWFKEVEKLVQPMYRELLNDKGMTARALFTSQHDRMRKQGEKWMRDTATSCTVVAALIATIMFTSAFTVPGGYDNETGDPLNLDHDYFMTFIIADALSLLSSASSVLVFLGILKARYTESEFLFSLPCKLLLGVTTLFFSIVTMMLTFASTIFITLHDRLSWICIPIVLFCGMPVMIFTFPQVPLIYEIFVSTFGPGIFQRPNKRWRRKFFPGMAKKHNTTPGGLDNARQSMKEESIESQSTDTTSTSDDSDNAQGTPKLELEGSPSMISTPNSLETETPVEEPETSPGNEEGLGRERILMTLYKLVHKGDWEYVKDYLEQHPDALTTQISLTGDTALHIAVLGGYVKIVEELVHMISAKDLALPNRTGETALSLAAGGGITKVAKPLVRKNHDLLGMKNNNGNIPLVVAAQFGHVDMVHYLYRVTQKEDLDPERSDQAPCIKHIHDTKVKHVQVHELLGCISNDISALNHSEIYGTKLFPAVFEPVKHRNSEFVKEIITAYPDIVWILDEEYRNIFLFAVLQREEKVFCLLHEMGPRKNLIVTSLDKNGNTILHHVAMLSPSSHLDQISGAALQMQRELQWFEEVEKVVQPMYRELPNNEGMTTRALFNSQHHKMRKQGEKWMKETATSCTVVAALIATIMFTSAFTVSGGYDNETGDPLYLNHGFFMIFIVADALSSLSSASSVVMFLGILKSRYNIGEFLFSLPCKLVLGIATLFFSIVTMMLTFATTIYIVLHDRLSWIGIPIVLFSGIPVMIFMFPQVPLLYEICASTFCSGIFERPNKRYR</sequence>
<protein>
    <submittedName>
        <fullName evidence="1">Uncharacterized protein</fullName>
    </submittedName>
</protein>
<evidence type="ECO:0000313" key="2">
    <source>
        <dbReference type="Proteomes" id="UP001062846"/>
    </source>
</evidence>
<gene>
    <name evidence="1" type="ORF">RHMOL_Rhmol08G0004300</name>
</gene>
<accession>A0ACC0MI55</accession>
<dbReference type="Proteomes" id="UP001062846">
    <property type="component" value="Chromosome 8"/>
</dbReference>
<proteinExistence type="predicted"/>
<comment type="caution">
    <text evidence="1">The sequence shown here is derived from an EMBL/GenBank/DDBJ whole genome shotgun (WGS) entry which is preliminary data.</text>
</comment>
<name>A0ACC0MI55_RHOML</name>
<evidence type="ECO:0000313" key="1">
    <source>
        <dbReference type="EMBL" id="KAI8540667.1"/>
    </source>
</evidence>
<organism evidence="1 2">
    <name type="scientific">Rhododendron molle</name>
    <name type="common">Chinese azalea</name>
    <name type="synonym">Azalea mollis</name>
    <dbReference type="NCBI Taxonomy" id="49168"/>
    <lineage>
        <taxon>Eukaryota</taxon>
        <taxon>Viridiplantae</taxon>
        <taxon>Streptophyta</taxon>
        <taxon>Embryophyta</taxon>
        <taxon>Tracheophyta</taxon>
        <taxon>Spermatophyta</taxon>
        <taxon>Magnoliopsida</taxon>
        <taxon>eudicotyledons</taxon>
        <taxon>Gunneridae</taxon>
        <taxon>Pentapetalae</taxon>
        <taxon>asterids</taxon>
        <taxon>Ericales</taxon>
        <taxon>Ericaceae</taxon>
        <taxon>Ericoideae</taxon>
        <taxon>Rhodoreae</taxon>
        <taxon>Rhododendron</taxon>
    </lineage>
</organism>